<accession>A0A5B2ZB52</accession>
<protein>
    <submittedName>
        <fullName evidence="3">Glycosyltransferase family 4 protein</fullName>
    </submittedName>
</protein>
<keyword evidence="4" id="KW-1185">Reference proteome</keyword>
<feature type="domain" description="Glycosyltransferase subfamily 4-like N-terminal" evidence="2">
    <location>
        <begin position="16"/>
        <end position="167"/>
    </location>
</feature>
<reference evidence="3 4" key="2">
    <citation type="submission" date="2019-09" db="EMBL/GenBank/DDBJ databases">
        <authorList>
            <person name="Mazur A."/>
        </authorList>
    </citation>
    <scope>NUCLEOTIDE SEQUENCE [LARGE SCALE GENOMIC DNA]</scope>
    <source>
        <strain evidence="3 4">3729k</strain>
    </source>
</reference>
<dbReference type="InterPro" id="IPR001296">
    <property type="entry name" value="Glyco_trans_1"/>
</dbReference>
<dbReference type="EMBL" id="VUOD01000007">
    <property type="protein sequence ID" value="KAA2284362.1"/>
    <property type="molecule type" value="Genomic_DNA"/>
</dbReference>
<dbReference type="Pfam" id="PF00534">
    <property type="entry name" value="Glycos_transf_1"/>
    <property type="match status" value="1"/>
</dbReference>
<dbReference type="PANTHER" id="PTHR45947">
    <property type="entry name" value="SULFOQUINOVOSYL TRANSFERASE SQD2"/>
    <property type="match status" value="1"/>
</dbReference>
<organism evidence="3 4">
    <name type="scientific">Arenimonas fontis</name>
    <dbReference type="NCBI Taxonomy" id="2608255"/>
    <lineage>
        <taxon>Bacteria</taxon>
        <taxon>Pseudomonadati</taxon>
        <taxon>Pseudomonadota</taxon>
        <taxon>Gammaproteobacteria</taxon>
        <taxon>Lysobacterales</taxon>
        <taxon>Lysobacteraceae</taxon>
        <taxon>Arenimonas</taxon>
    </lineage>
</organism>
<dbReference type="RefSeq" id="WP_149861053.1">
    <property type="nucleotide sequence ID" value="NZ_VUOD01000007.1"/>
</dbReference>
<dbReference type="Proteomes" id="UP000322165">
    <property type="component" value="Unassembled WGS sequence"/>
</dbReference>
<dbReference type="Gene3D" id="3.40.50.2000">
    <property type="entry name" value="Glycogen Phosphorylase B"/>
    <property type="match status" value="2"/>
</dbReference>
<proteinExistence type="predicted"/>
<dbReference type="InterPro" id="IPR028098">
    <property type="entry name" value="Glyco_trans_4-like_N"/>
</dbReference>
<gene>
    <name evidence="3" type="ORF">F0415_09870</name>
</gene>
<dbReference type="GO" id="GO:0016758">
    <property type="term" value="F:hexosyltransferase activity"/>
    <property type="evidence" value="ECO:0007669"/>
    <property type="project" value="TreeGrafter"/>
</dbReference>
<dbReference type="Pfam" id="PF13439">
    <property type="entry name" value="Glyco_transf_4"/>
    <property type="match status" value="1"/>
</dbReference>
<evidence type="ECO:0000259" key="1">
    <source>
        <dbReference type="Pfam" id="PF00534"/>
    </source>
</evidence>
<sequence length="368" mass="39751">MPRRTIVQLLPALHSGGVERSTLEIAAALVAAGHRSIVISAGGRLVPLLEREGSEHIALPVGVKSLRIVATASRLRRTLAELKPDLVHVRSRLPAWCLRLALRGLESPPPVVSTVHGLNSPGRYSGIMTRAERIICVSQTVRAHVLRHWPATDPDRLRVIERGIDPSQFPRGHQASEAWLRRLHGEHPELRGGRLLLLPGRGTRLKGHADAVRLLAALRAAGEDARLWLLGADEPGRRPYLAEIERLAWQLGVRSALAISAPRDDVREAYAAADLVLQLSGKPEAFGRTVLEALSVGRPVLGWDHGGVGELLQALYPAGAVPLHDMDGLTAAARRLLAAPAPMPVTIPQTLAAMQAATLRVHDELLAD</sequence>
<dbReference type="SUPFAM" id="SSF53756">
    <property type="entry name" value="UDP-Glycosyltransferase/glycogen phosphorylase"/>
    <property type="match status" value="1"/>
</dbReference>
<dbReference type="InterPro" id="IPR050194">
    <property type="entry name" value="Glycosyltransferase_grp1"/>
</dbReference>
<dbReference type="PANTHER" id="PTHR45947:SF3">
    <property type="entry name" value="SULFOQUINOVOSYL TRANSFERASE SQD2"/>
    <property type="match status" value="1"/>
</dbReference>
<evidence type="ECO:0000313" key="4">
    <source>
        <dbReference type="Proteomes" id="UP000322165"/>
    </source>
</evidence>
<reference evidence="3 4" key="1">
    <citation type="submission" date="2019-09" db="EMBL/GenBank/DDBJ databases">
        <title>Arenimonas chukotkensis sp. nov., a bacterium isolated from Chukotka hot spring, Arctic region, Russia.</title>
        <authorList>
            <person name="Zayulina K.S."/>
            <person name="Prokofeva M.I."/>
            <person name="Elcheninov A.G."/>
            <person name="Novikov A."/>
            <person name="Kochetkova T.V."/>
            <person name="Kublanov I.V."/>
        </authorList>
    </citation>
    <scope>NUCLEOTIDE SEQUENCE [LARGE SCALE GENOMIC DNA]</scope>
    <source>
        <strain evidence="3 4">3729k</strain>
    </source>
</reference>
<dbReference type="AlphaFoldDB" id="A0A5B2ZB52"/>
<evidence type="ECO:0000259" key="2">
    <source>
        <dbReference type="Pfam" id="PF13439"/>
    </source>
</evidence>
<evidence type="ECO:0000313" key="3">
    <source>
        <dbReference type="EMBL" id="KAA2284362.1"/>
    </source>
</evidence>
<name>A0A5B2ZB52_9GAMM</name>
<feature type="domain" description="Glycosyl transferase family 1" evidence="1">
    <location>
        <begin position="191"/>
        <end position="339"/>
    </location>
</feature>
<comment type="caution">
    <text evidence="3">The sequence shown here is derived from an EMBL/GenBank/DDBJ whole genome shotgun (WGS) entry which is preliminary data.</text>
</comment>
<keyword evidence="3" id="KW-0808">Transferase</keyword>